<accession>A0A8J5H6T4</accession>
<sequence>MASSSAAAVLVCLLLSSAAIAVLAFDVKEILAPEPDFSSFTKYLTDSKVADDINGRKTATVLALDNSAVAPLAGLSAAQLKDVLTVHVLLDYYDPDTLHRLFKNKSAVIATLFQNSGHGADDNGLLNYVEKADESMYFGSAAADASPDSELIKVIGARPYDLSVIQVSKAIIPPAVAGGSDASTSAGGNATSLAPKAGVDTATSASSDAAAAPGPAGEKKASSAERVVVVSTALGLDMAMAMAVFGEHGFYPGSAERNALVSREISCERIKQYPSFGERGVSLREKCASEALLRLGFCGEDRVPSQEDRDATRRGGVSLREIFGVRASAREGSRCE</sequence>
<evidence type="ECO:0000256" key="8">
    <source>
        <dbReference type="SAM" id="SignalP"/>
    </source>
</evidence>
<dbReference type="PROSITE" id="PS50213">
    <property type="entry name" value="FAS1"/>
    <property type="match status" value="1"/>
</dbReference>
<reference evidence="10 11" key="1">
    <citation type="submission" date="2020-08" db="EMBL/GenBank/DDBJ databases">
        <title>Plant Genome Project.</title>
        <authorList>
            <person name="Zhang R.-G."/>
        </authorList>
    </citation>
    <scope>NUCLEOTIDE SEQUENCE [LARGE SCALE GENOMIC DNA]</scope>
    <source>
        <tissue evidence="10">Rhizome</tissue>
    </source>
</reference>
<evidence type="ECO:0000259" key="9">
    <source>
        <dbReference type="PROSITE" id="PS50213"/>
    </source>
</evidence>
<keyword evidence="7" id="KW-0449">Lipoprotein</keyword>
<dbReference type="InterPro" id="IPR000782">
    <property type="entry name" value="FAS1_domain"/>
</dbReference>
<keyword evidence="11" id="KW-1185">Reference proteome</keyword>
<comment type="similarity">
    <text evidence="2">Belongs to the fasciclin-like AGP family.</text>
</comment>
<evidence type="ECO:0000256" key="7">
    <source>
        <dbReference type="ARBA" id="ARBA00023288"/>
    </source>
</evidence>
<evidence type="ECO:0000256" key="3">
    <source>
        <dbReference type="ARBA" id="ARBA00022475"/>
    </source>
</evidence>
<feature type="domain" description="FAS1" evidence="9">
    <location>
        <begin position="24"/>
        <end position="89"/>
    </location>
</feature>
<dbReference type="InterPro" id="IPR036378">
    <property type="entry name" value="FAS1_dom_sf"/>
</dbReference>
<keyword evidence="6" id="KW-0472">Membrane</keyword>
<dbReference type="EMBL" id="JACMSC010000006">
    <property type="protein sequence ID" value="KAG6517994.1"/>
    <property type="molecule type" value="Genomic_DNA"/>
</dbReference>
<comment type="caution">
    <text evidence="10">The sequence shown here is derived from an EMBL/GenBank/DDBJ whole genome shotgun (WGS) entry which is preliminary data.</text>
</comment>
<name>A0A8J5H6T4_ZINOF</name>
<dbReference type="Gene3D" id="2.30.180.10">
    <property type="entry name" value="FAS1 domain"/>
    <property type="match status" value="1"/>
</dbReference>
<dbReference type="GO" id="GO:0098552">
    <property type="term" value="C:side of membrane"/>
    <property type="evidence" value="ECO:0007669"/>
    <property type="project" value="UniProtKB-KW"/>
</dbReference>
<evidence type="ECO:0000256" key="5">
    <source>
        <dbReference type="ARBA" id="ARBA00022729"/>
    </source>
</evidence>
<feature type="signal peptide" evidence="8">
    <location>
        <begin position="1"/>
        <end position="24"/>
    </location>
</feature>
<evidence type="ECO:0000256" key="2">
    <source>
        <dbReference type="ARBA" id="ARBA00007843"/>
    </source>
</evidence>
<evidence type="ECO:0000256" key="6">
    <source>
        <dbReference type="ARBA" id="ARBA00023136"/>
    </source>
</evidence>
<dbReference type="InterPro" id="IPR033254">
    <property type="entry name" value="Plant_FLA"/>
</dbReference>
<dbReference type="PANTHER" id="PTHR32382:SF37">
    <property type="entry name" value="OS02G0461000 PROTEIN"/>
    <property type="match status" value="1"/>
</dbReference>
<dbReference type="GO" id="GO:0005886">
    <property type="term" value="C:plasma membrane"/>
    <property type="evidence" value="ECO:0007669"/>
    <property type="project" value="UniProtKB-SubCell"/>
</dbReference>
<protein>
    <recommendedName>
        <fullName evidence="9">FAS1 domain-containing protein</fullName>
    </recommendedName>
</protein>
<dbReference type="Pfam" id="PF02469">
    <property type="entry name" value="Fasciclin"/>
    <property type="match status" value="1"/>
</dbReference>
<dbReference type="PANTHER" id="PTHR32382">
    <property type="entry name" value="FASCICLIN-LIKE ARABINOGALACTAN PROTEIN"/>
    <property type="match status" value="1"/>
</dbReference>
<keyword evidence="5 8" id="KW-0732">Signal</keyword>
<evidence type="ECO:0000313" key="10">
    <source>
        <dbReference type="EMBL" id="KAG6517994.1"/>
    </source>
</evidence>
<organism evidence="10 11">
    <name type="scientific">Zingiber officinale</name>
    <name type="common">Ginger</name>
    <name type="synonym">Amomum zingiber</name>
    <dbReference type="NCBI Taxonomy" id="94328"/>
    <lineage>
        <taxon>Eukaryota</taxon>
        <taxon>Viridiplantae</taxon>
        <taxon>Streptophyta</taxon>
        <taxon>Embryophyta</taxon>
        <taxon>Tracheophyta</taxon>
        <taxon>Spermatophyta</taxon>
        <taxon>Magnoliopsida</taxon>
        <taxon>Liliopsida</taxon>
        <taxon>Zingiberales</taxon>
        <taxon>Zingiberaceae</taxon>
        <taxon>Zingiber</taxon>
    </lineage>
</organism>
<dbReference type="Proteomes" id="UP000734854">
    <property type="component" value="Unassembled WGS sequence"/>
</dbReference>
<keyword evidence="4" id="KW-0336">GPI-anchor</keyword>
<keyword evidence="3" id="KW-1003">Cell membrane</keyword>
<dbReference type="SUPFAM" id="SSF82153">
    <property type="entry name" value="FAS1 domain"/>
    <property type="match status" value="1"/>
</dbReference>
<evidence type="ECO:0000256" key="1">
    <source>
        <dbReference type="ARBA" id="ARBA00004609"/>
    </source>
</evidence>
<comment type="subcellular location">
    <subcellularLocation>
        <location evidence="1">Cell membrane</location>
        <topology evidence="1">Lipid-anchor</topology>
        <topology evidence="1">GPI-anchor</topology>
    </subcellularLocation>
</comment>
<keyword evidence="4" id="KW-0325">Glycoprotein</keyword>
<evidence type="ECO:0000256" key="4">
    <source>
        <dbReference type="ARBA" id="ARBA00022622"/>
    </source>
</evidence>
<evidence type="ECO:0000313" key="11">
    <source>
        <dbReference type="Proteomes" id="UP000734854"/>
    </source>
</evidence>
<dbReference type="AlphaFoldDB" id="A0A8J5H6T4"/>
<feature type="chain" id="PRO_5035320731" description="FAS1 domain-containing protein" evidence="8">
    <location>
        <begin position="25"/>
        <end position="336"/>
    </location>
</feature>
<proteinExistence type="inferred from homology"/>
<gene>
    <name evidence="10" type="ORF">ZIOFF_021394</name>
</gene>